<reference evidence="8 10" key="1">
    <citation type="journal article" date="2019" name="Emerg. Microbes Infect.">
        <title>Comprehensive subspecies identification of 175 nontuberculous mycobacteria species based on 7547 genomic profiles.</title>
        <authorList>
            <person name="Matsumoto Y."/>
            <person name="Kinjo T."/>
            <person name="Motooka D."/>
            <person name="Nabeya D."/>
            <person name="Jung N."/>
            <person name="Uechi K."/>
            <person name="Horii T."/>
            <person name="Iida T."/>
            <person name="Fujita J."/>
            <person name="Nakamura S."/>
        </authorList>
    </citation>
    <scope>NUCLEOTIDE SEQUENCE [LARGE SCALE GENOMIC DNA]</scope>
    <source>
        <strain evidence="8 10">JCM 15653</strain>
    </source>
</reference>
<evidence type="ECO:0000259" key="5">
    <source>
        <dbReference type="Pfam" id="PF00501"/>
    </source>
</evidence>
<dbReference type="Proteomes" id="UP001162885">
    <property type="component" value="Chromosome"/>
</dbReference>
<dbReference type="InterPro" id="IPR005914">
    <property type="entry name" value="Acac_CoA_synth"/>
</dbReference>
<dbReference type="EMBL" id="CP060016">
    <property type="protein sequence ID" value="UNB99207.1"/>
    <property type="molecule type" value="Genomic_DNA"/>
</dbReference>
<accession>A0AAX2ZUT1</accession>
<dbReference type="PANTHER" id="PTHR42921">
    <property type="entry name" value="ACETOACETYL-COA SYNTHETASE"/>
    <property type="match status" value="1"/>
</dbReference>
<dbReference type="AlphaFoldDB" id="A0AAX2ZUT1"/>
<evidence type="ECO:0000313" key="8">
    <source>
        <dbReference type="EMBL" id="BBX88825.1"/>
    </source>
</evidence>
<evidence type="ECO:0000256" key="4">
    <source>
        <dbReference type="ARBA" id="ARBA00022840"/>
    </source>
</evidence>
<dbReference type="InterPro" id="IPR032387">
    <property type="entry name" value="ACAS_N"/>
</dbReference>
<gene>
    <name evidence="9" type="ORF">H5U98_27670</name>
    <name evidence="8" type="ORF">MBOE_04740</name>
</gene>
<evidence type="ECO:0000313" key="9">
    <source>
        <dbReference type="EMBL" id="UNB99207.1"/>
    </source>
</evidence>
<proteinExistence type="inferred from homology"/>
<dbReference type="InterPro" id="IPR042099">
    <property type="entry name" value="ANL_N_sf"/>
</dbReference>
<dbReference type="Gene3D" id="3.30.300.30">
    <property type="match status" value="1"/>
</dbReference>
<evidence type="ECO:0000256" key="1">
    <source>
        <dbReference type="ARBA" id="ARBA00006432"/>
    </source>
</evidence>
<dbReference type="InterPro" id="IPR020845">
    <property type="entry name" value="AMP-binding_CS"/>
</dbReference>
<comment type="similarity">
    <text evidence="1">Belongs to the ATP-dependent AMP-binding enzyme family.</text>
</comment>
<dbReference type="InterPro" id="IPR000873">
    <property type="entry name" value="AMP-dep_synth/lig_dom"/>
</dbReference>
<reference evidence="9 11" key="3">
    <citation type="journal article" date="2022" name="BMC Genomics">
        <title>Comparative genome analysis of mycobacteria focusing on tRNA and non-coding RNA.</title>
        <authorList>
            <person name="Behra P.R.K."/>
            <person name="Pettersson B.M.F."/>
            <person name="Ramesh M."/>
            <person name="Das S."/>
            <person name="Dasgupta S."/>
            <person name="Kirsebom L.A."/>
        </authorList>
    </citation>
    <scope>NUCLEOTIDE SEQUENCE [LARGE SCALE GENOMIC DNA]</scope>
    <source>
        <strain evidence="9 11">DSM 44677</strain>
    </source>
</reference>
<evidence type="ECO:0000313" key="11">
    <source>
        <dbReference type="Proteomes" id="UP001162885"/>
    </source>
</evidence>
<evidence type="ECO:0000259" key="6">
    <source>
        <dbReference type="Pfam" id="PF13193"/>
    </source>
</evidence>
<evidence type="ECO:0000259" key="7">
    <source>
        <dbReference type="Pfam" id="PF16177"/>
    </source>
</evidence>
<organism evidence="9 11">
    <name type="scientific">Mycolicibacterium boenickei</name>
    <dbReference type="NCBI Taxonomy" id="146017"/>
    <lineage>
        <taxon>Bacteria</taxon>
        <taxon>Bacillati</taxon>
        <taxon>Actinomycetota</taxon>
        <taxon>Actinomycetes</taxon>
        <taxon>Mycobacteriales</taxon>
        <taxon>Mycobacteriaceae</taxon>
        <taxon>Mycolicibacterium</taxon>
    </lineage>
</organism>
<keyword evidence="2 9" id="KW-0436">Ligase</keyword>
<dbReference type="PANTHER" id="PTHR42921:SF1">
    <property type="entry name" value="ACETOACETYL-COA SYNTHETASE"/>
    <property type="match status" value="1"/>
</dbReference>
<protein>
    <submittedName>
        <fullName evidence="9">Acetoacetate--CoA ligase</fullName>
        <ecNumber evidence="9">6.2.1.16</ecNumber>
    </submittedName>
    <submittedName>
        <fullName evidence="8">Acetoacetyl-CoA synthetase</fullName>
    </submittedName>
</protein>
<keyword evidence="3" id="KW-0547">Nucleotide-binding</keyword>
<evidence type="ECO:0000256" key="2">
    <source>
        <dbReference type="ARBA" id="ARBA00022598"/>
    </source>
</evidence>
<dbReference type="EC" id="6.2.1.16" evidence="9"/>
<keyword evidence="10" id="KW-1185">Reference proteome</keyword>
<dbReference type="NCBIfam" id="NF002937">
    <property type="entry name" value="PRK03584.1"/>
    <property type="match status" value="1"/>
</dbReference>
<dbReference type="CDD" id="cd05943">
    <property type="entry name" value="AACS"/>
    <property type="match status" value="1"/>
</dbReference>
<feature type="domain" description="AMP-binding enzyme C-terminal" evidence="6">
    <location>
        <begin position="532"/>
        <end position="604"/>
    </location>
</feature>
<evidence type="ECO:0000256" key="3">
    <source>
        <dbReference type="ARBA" id="ARBA00022741"/>
    </source>
</evidence>
<evidence type="ECO:0000313" key="10">
    <source>
        <dbReference type="Proteomes" id="UP000466683"/>
    </source>
</evidence>
<dbReference type="NCBIfam" id="TIGR01217">
    <property type="entry name" value="ac_ac_CoA_syn"/>
    <property type="match status" value="1"/>
</dbReference>
<dbReference type="GO" id="GO:0030729">
    <property type="term" value="F:acetoacetate-CoA ligase activity"/>
    <property type="evidence" value="ECO:0007669"/>
    <property type="project" value="UniProtKB-EC"/>
</dbReference>
<feature type="domain" description="AMP-dependent synthetase/ligase" evidence="5">
    <location>
        <begin position="93"/>
        <end position="462"/>
    </location>
</feature>
<dbReference type="SUPFAM" id="SSF56801">
    <property type="entry name" value="Acetyl-CoA synthetase-like"/>
    <property type="match status" value="1"/>
</dbReference>
<dbReference type="Gene3D" id="3.40.50.12780">
    <property type="entry name" value="N-terminal domain of ligase-like"/>
    <property type="match status" value="1"/>
</dbReference>
<dbReference type="InterPro" id="IPR025110">
    <property type="entry name" value="AMP-bd_C"/>
</dbReference>
<dbReference type="Pfam" id="PF00501">
    <property type="entry name" value="AMP-binding"/>
    <property type="match status" value="1"/>
</dbReference>
<reference evidence="8" key="2">
    <citation type="submission" date="2020-02" db="EMBL/GenBank/DDBJ databases">
        <authorList>
            <person name="Matsumoto Y."/>
            <person name="Motooka D."/>
            <person name="Nakamura S."/>
        </authorList>
    </citation>
    <scope>NUCLEOTIDE SEQUENCE</scope>
    <source>
        <strain evidence="8">JCM 15653</strain>
    </source>
</reference>
<sequence length="642" mass="69387">MNQPQWEPTPEGIEAARVTDFARFVESRLGVSTSDYQSLWQWSVDEPAAFWGAVWDYFGLGERPEQVLVGDTMPGVQWFPGARLNYVDQVVRQARTDRPAILTVAEGGAVTELSWAELLRRTGVFAHTLRSLGVEPGDRVVGYLPNIAEAIIAFLATASIGAIWSACGQDYTAKAALDRLGQLEPTVLVTADGYWFGGKSHDKGADIAAVRDGLPTLKASVLVSRLGAAREDWLDWDSATAGRAELTTTPVDFAHPLWVLYSSGTTGLPKGIMHGHGGVLLEHLKAVALQSDIGPDDTFFWYTSPSWMMWNFQVAGLLVGATIVCYEGSPTYPTADALWNIAATVHATVLGTSPGYVLACAKAGAVPREEHDLAALKTVGITGSSLPPSSALWLRDNVGERVQVSSLSGGTDVVSAFIGGAPTVPVWPGELSTRYLGAAVDAWDESGKPVRGEVGELVITKPLPSMPIAFWNDPDGSRYRGAYFEMFPGVWRHGDWITITDHDSIVVHGRSDSTLNRNGIRMGSADIYQSVERLPEVAEALVIGAEQPDGGYWMPLFVVLAEGIELTDAVRDKIIQTIRTEVSPRHVPDDILVAPGIPHTRTGKKLEVPIKKLFQGADAAKVVERSAVDNPDLLDWYAAVKP</sequence>
<name>A0AAX2ZUT1_9MYCO</name>
<keyword evidence="4" id="KW-0067">ATP-binding</keyword>
<dbReference type="InterPro" id="IPR045851">
    <property type="entry name" value="AMP-bd_C_sf"/>
</dbReference>
<dbReference type="PROSITE" id="PS00455">
    <property type="entry name" value="AMP_BINDING"/>
    <property type="match status" value="1"/>
</dbReference>
<feature type="domain" description="Acetyl-coenzyme A synthetase N-terminal" evidence="7">
    <location>
        <begin position="36"/>
        <end position="87"/>
    </location>
</feature>
<dbReference type="GO" id="GO:0006629">
    <property type="term" value="P:lipid metabolic process"/>
    <property type="evidence" value="ECO:0007669"/>
    <property type="project" value="InterPro"/>
</dbReference>
<dbReference type="RefSeq" id="WP_077741651.1">
    <property type="nucleotide sequence ID" value="NZ_AP022579.1"/>
</dbReference>
<dbReference type="Pfam" id="PF13193">
    <property type="entry name" value="AMP-binding_C"/>
    <property type="match status" value="1"/>
</dbReference>
<dbReference type="GO" id="GO:0005524">
    <property type="term" value="F:ATP binding"/>
    <property type="evidence" value="ECO:0007669"/>
    <property type="project" value="UniProtKB-KW"/>
</dbReference>
<dbReference type="EMBL" id="AP022579">
    <property type="protein sequence ID" value="BBX88825.1"/>
    <property type="molecule type" value="Genomic_DNA"/>
</dbReference>
<dbReference type="Proteomes" id="UP000466683">
    <property type="component" value="Chromosome"/>
</dbReference>
<dbReference type="Pfam" id="PF16177">
    <property type="entry name" value="ACAS_N"/>
    <property type="match status" value="1"/>
</dbReference>